<reference evidence="3" key="1">
    <citation type="journal article" date="2019" name="Int. J. Syst. Evol. Microbiol.">
        <title>The Global Catalogue of Microorganisms (GCM) 10K type strain sequencing project: providing services to taxonomists for standard genome sequencing and annotation.</title>
        <authorList>
            <consortium name="The Broad Institute Genomics Platform"/>
            <consortium name="The Broad Institute Genome Sequencing Center for Infectious Disease"/>
            <person name="Wu L."/>
            <person name="Ma J."/>
        </authorList>
    </citation>
    <scope>NUCLEOTIDE SEQUENCE [LARGE SCALE GENOMIC DNA]</scope>
    <source>
        <strain evidence="3">CCUG 63830</strain>
    </source>
</reference>
<sequence>MPHLLVHPADHSLQDTLKAHLRRHLKAGFILVHLELAEREAYVVCGHPGGRVSASVVPYALLSEPLPGGEHLVVYDPLSERHNPDAARPSAHLLKLLTPDDQTGRFAGLANQTQWRRRAQTWQARVQRSQSGEVLLGYYTDADRGFHFNEAAKAALRQDATRYLKRVLKHLGWAGTVTFNPAGPGVSGDAYLHTRPAGSAVGAAVAVGTGASPTAVSENGVGIRWYLEPDRAAAGSRHQRCFRNHWAAFDVPADALAETIRAEQARQEAESPASPSVSGLAGHHAPGG</sequence>
<protein>
    <submittedName>
        <fullName evidence="2">Uncharacterized protein</fullName>
    </submittedName>
</protein>
<accession>A0ABW1ZQ76</accession>
<name>A0ABW1ZQ76_9DEIO</name>
<proteinExistence type="predicted"/>
<comment type="caution">
    <text evidence="2">The sequence shown here is derived from an EMBL/GenBank/DDBJ whole genome shotgun (WGS) entry which is preliminary data.</text>
</comment>
<evidence type="ECO:0000256" key="1">
    <source>
        <dbReference type="SAM" id="MobiDB-lite"/>
    </source>
</evidence>
<evidence type="ECO:0000313" key="2">
    <source>
        <dbReference type="EMBL" id="MFC6662481.1"/>
    </source>
</evidence>
<keyword evidence="3" id="KW-1185">Reference proteome</keyword>
<dbReference type="EMBL" id="JBHSWB010000002">
    <property type="protein sequence ID" value="MFC6662481.1"/>
    <property type="molecule type" value="Genomic_DNA"/>
</dbReference>
<dbReference type="RefSeq" id="WP_224612121.1">
    <property type="nucleotide sequence ID" value="NZ_JAIQXV010000023.1"/>
</dbReference>
<organism evidence="2 3">
    <name type="scientific">Deinococcus multiflagellatus</name>
    <dbReference type="NCBI Taxonomy" id="1656887"/>
    <lineage>
        <taxon>Bacteria</taxon>
        <taxon>Thermotogati</taxon>
        <taxon>Deinococcota</taxon>
        <taxon>Deinococci</taxon>
        <taxon>Deinococcales</taxon>
        <taxon>Deinococcaceae</taxon>
        <taxon>Deinococcus</taxon>
    </lineage>
</organism>
<evidence type="ECO:0000313" key="3">
    <source>
        <dbReference type="Proteomes" id="UP001596317"/>
    </source>
</evidence>
<dbReference type="Proteomes" id="UP001596317">
    <property type="component" value="Unassembled WGS sequence"/>
</dbReference>
<gene>
    <name evidence="2" type="ORF">ACFP90_20725</name>
</gene>
<feature type="region of interest" description="Disordered" evidence="1">
    <location>
        <begin position="262"/>
        <end position="288"/>
    </location>
</feature>